<evidence type="ECO:0000313" key="2">
    <source>
        <dbReference type="EMBL" id="KAA5546451.1"/>
    </source>
</evidence>
<dbReference type="PANTHER" id="PTHR36842:SF1">
    <property type="entry name" value="PROTEIN TOLB"/>
    <property type="match status" value="1"/>
</dbReference>
<sequence>MRVKLLLALFCLASPAAFSQTGTNPPSVKWRQINTESFKIIFPAELEQEGQRMANTMQYIHKPLSGSLGHAPHKIPLVLQNQGVISNGFVALSPRRSEFYTTAPQNYNLGGTNNWLNLLAMHEFRHMVQYEKAYHSRVKLAYYPFGQNGILALSNAAVPSWFWEGDAVATETAFSPSGRGRIPDFDLLFRTILLERKPYSYNKQHLGSFRDNVPNHYVTGYHLVTHLRRKAGTDIWGKVMQQALDQFYVPFTFSRAMRQQAGKRLTPTYRAMTHELDSLWTQQANSLPETPATILTQRRNRTYTDYLYPQPLSDGGIIAIKSGLSDIQTFVRLDADGGNERKIFTPGILTSNGMLSVVDDKIVWSEYEYDPRWDTRNYSVIKTYDLETGTYQVLKRQTRLAAPAFSPNAHTIAAIEVNTQNINSLVLLDADTGEELKRWPSPENDFISMPRWAPDGKSVVLLRTRNNTRTIAQVAIETGTFTDLIPPTSENIGHPVITDKHVFYNSPYNGIENIYAIDLSTRQQYQVASRRYAGINPAVTANGKGILFNDFSLSGYNIATMPLSPANWTPLEKVVRSKVNYYEPLVEQEGTPNILADVPAKTYPVQKYSRLKHIFNPHSWMPSLDPEGNSVSLAILSQDILSTAVSTVGYTRNLSESSSRVFAGVSYLGYYPVINLNGATGYRVTQENDSTYQWREKNITAGLALPLNLTRSKYLQSLTLATNAQINSISDFYRPRRLLTEQANGILRNVNYSASYNRVLRQSRRDLAGRFEQRASLYYNHTPFGGDYSGEIFTATTRLAFPGLFKHHSLQLTGNYQKEDTHDYIFSSPMRFVRGYGYRPHDEFYGGSVQYKFPVFYPDFALGPFFYFQRLKSNIFYDYGHGERYDRRNRVNRNYTYQSVGLELTTDFNFMRLQGVLFDAGVRVLYRPDTQKPSIEFIVGEFNL</sequence>
<reference evidence="2 3" key="1">
    <citation type="submission" date="2019-09" db="EMBL/GenBank/DDBJ databases">
        <title>Genome sequence and assembly of Adhaeribacter sp.</title>
        <authorList>
            <person name="Chhetri G."/>
        </authorList>
    </citation>
    <scope>NUCLEOTIDE SEQUENCE [LARGE SCALE GENOMIC DNA]</scope>
    <source>
        <strain evidence="2 3">DK36</strain>
    </source>
</reference>
<organism evidence="2 3">
    <name type="scientific">Adhaeribacter rhizoryzae</name>
    <dbReference type="NCBI Taxonomy" id="2607907"/>
    <lineage>
        <taxon>Bacteria</taxon>
        <taxon>Pseudomonadati</taxon>
        <taxon>Bacteroidota</taxon>
        <taxon>Cytophagia</taxon>
        <taxon>Cytophagales</taxon>
        <taxon>Hymenobacteraceae</taxon>
        <taxon>Adhaeribacter</taxon>
    </lineage>
</organism>
<dbReference type="PANTHER" id="PTHR36842">
    <property type="entry name" value="PROTEIN TOLB HOMOLOG"/>
    <property type="match status" value="1"/>
</dbReference>
<comment type="caution">
    <text evidence="2">The sequence shown here is derived from an EMBL/GenBank/DDBJ whole genome shotgun (WGS) entry which is preliminary data.</text>
</comment>
<protein>
    <submittedName>
        <fullName evidence="2">Uncharacterized protein</fullName>
    </submittedName>
</protein>
<dbReference type="Proteomes" id="UP000323426">
    <property type="component" value="Unassembled WGS sequence"/>
</dbReference>
<dbReference type="InterPro" id="IPR011042">
    <property type="entry name" value="6-blade_b-propeller_TolB-like"/>
</dbReference>
<feature type="signal peptide" evidence="1">
    <location>
        <begin position="1"/>
        <end position="19"/>
    </location>
</feature>
<evidence type="ECO:0000256" key="1">
    <source>
        <dbReference type="SAM" id="SignalP"/>
    </source>
</evidence>
<dbReference type="SUPFAM" id="SSF82171">
    <property type="entry name" value="DPP6 N-terminal domain-like"/>
    <property type="match status" value="1"/>
</dbReference>
<name>A0A5M6DG41_9BACT</name>
<evidence type="ECO:0000313" key="3">
    <source>
        <dbReference type="Proteomes" id="UP000323426"/>
    </source>
</evidence>
<dbReference type="Gene3D" id="2.120.10.30">
    <property type="entry name" value="TolB, C-terminal domain"/>
    <property type="match status" value="1"/>
</dbReference>
<keyword evidence="1" id="KW-0732">Signal</keyword>
<feature type="chain" id="PRO_5024398163" evidence="1">
    <location>
        <begin position="20"/>
        <end position="944"/>
    </location>
</feature>
<accession>A0A5M6DG41</accession>
<dbReference type="EMBL" id="VWSF01000007">
    <property type="protein sequence ID" value="KAA5546451.1"/>
    <property type="molecule type" value="Genomic_DNA"/>
</dbReference>
<dbReference type="AlphaFoldDB" id="A0A5M6DG41"/>
<dbReference type="RefSeq" id="WP_150088498.1">
    <property type="nucleotide sequence ID" value="NZ_VWSF01000007.1"/>
</dbReference>
<proteinExistence type="predicted"/>
<gene>
    <name evidence="2" type="ORF">F0145_11205</name>
</gene>
<keyword evidence="3" id="KW-1185">Reference proteome</keyword>